<protein>
    <submittedName>
        <fullName evidence="1">Uncharacterized protein</fullName>
    </submittedName>
</protein>
<evidence type="ECO:0000313" key="2">
    <source>
        <dbReference type="Proteomes" id="UP000000547"/>
    </source>
</evidence>
<name>Q47ZH2_COLP3</name>
<sequence length="32" mass="3338">MDTRQVTSGMTSIVVLVLASQPSFPPCFGGNP</sequence>
<dbReference type="EMBL" id="CP000083">
    <property type="protein sequence ID" value="AAZ25553.1"/>
    <property type="molecule type" value="Genomic_DNA"/>
</dbReference>
<dbReference type="Proteomes" id="UP000000547">
    <property type="component" value="Chromosome"/>
</dbReference>
<evidence type="ECO:0000313" key="1">
    <source>
        <dbReference type="EMBL" id="AAZ25553.1"/>
    </source>
</evidence>
<accession>Q47ZH2</accession>
<reference evidence="1" key="1">
    <citation type="journal article" date="2005" name="Proc. Natl. Acad. Sci. U.S.A.">
        <title>The psychrophilic lifestyle as revealed by the genome sequence of Colwellia psychrerythraea 34H through genomic and proteomic analyses.</title>
        <authorList>
            <person name="Methe B.A."/>
            <person name="Nelson K.E."/>
            <person name="Deming J.W."/>
            <person name="Momen B."/>
            <person name="Melamud E."/>
            <person name="Zhang X."/>
            <person name="Moult J."/>
            <person name="Madupu R."/>
            <person name="Nelson W.C."/>
            <person name="Dodson R.J."/>
            <person name="Brinkac L.M."/>
            <person name="Daugherty S.C."/>
            <person name="Durkin A.S."/>
            <person name="DeBoy R.T."/>
            <person name="Kolonay J.F."/>
            <person name="Sullivan S.A."/>
            <person name="Zhou L."/>
            <person name="Davidsen T.M."/>
            <person name="Wu M."/>
            <person name="Huston A.L."/>
            <person name="Lewis M."/>
            <person name="Weaver B."/>
            <person name="Weidman J.F."/>
            <person name="Khouri H."/>
            <person name="Utterback T.R."/>
            <person name="Feldblyum T.V."/>
            <person name="Fraser C.M."/>
        </authorList>
    </citation>
    <scope>NUCLEOTIDE SEQUENCE [LARGE SCALE GENOMIC DNA]</scope>
    <source>
        <strain evidence="1">34H</strain>
    </source>
</reference>
<dbReference type="AlphaFoldDB" id="Q47ZH2"/>
<gene>
    <name evidence="1" type="ordered locus">CPS_3100</name>
</gene>
<proteinExistence type="predicted"/>
<dbReference type="STRING" id="167879.CPS_3100"/>
<dbReference type="HOGENOM" id="CLU_3388891_0_0_6"/>
<organism evidence="1 2">
    <name type="scientific">Colwellia psychrerythraea (strain 34H / ATCC BAA-681)</name>
    <name type="common">Vibrio psychroerythus</name>
    <dbReference type="NCBI Taxonomy" id="167879"/>
    <lineage>
        <taxon>Bacteria</taxon>
        <taxon>Pseudomonadati</taxon>
        <taxon>Pseudomonadota</taxon>
        <taxon>Gammaproteobacteria</taxon>
        <taxon>Alteromonadales</taxon>
        <taxon>Colwelliaceae</taxon>
        <taxon>Colwellia</taxon>
    </lineage>
</organism>
<dbReference type="KEGG" id="cps:CPS_3100"/>